<accession>A0A5E4MCP5</accession>
<protein>
    <submittedName>
        <fullName evidence="1">Uncharacterized protein</fullName>
    </submittedName>
</protein>
<evidence type="ECO:0000313" key="2">
    <source>
        <dbReference type="Proteomes" id="UP000325440"/>
    </source>
</evidence>
<keyword evidence="2" id="KW-1185">Reference proteome</keyword>
<organism evidence="1 2">
    <name type="scientific">Cinara cedri</name>
    <dbReference type="NCBI Taxonomy" id="506608"/>
    <lineage>
        <taxon>Eukaryota</taxon>
        <taxon>Metazoa</taxon>
        <taxon>Ecdysozoa</taxon>
        <taxon>Arthropoda</taxon>
        <taxon>Hexapoda</taxon>
        <taxon>Insecta</taxon>
        <taxon>Pterygota</taxon>
        <taxon>Neoptera</taxon>
        <taxon>Paraneoptera</taxon>
        <taxon>Hemiptera</taxon>
        <taxon>Sternorrhyncha</taxon>
        <taxon>Aphidomorpha</taxon>
        <taxon>Aphidoidea</taxon>
        <taxon>Aphididae</taxon>
        <taxon>Lachninae</taxon>
        <taxon>Cinara</taxon>
    </lineage>
</organism>
<evidence type="ECO:0000313" key="1">
    <source>
        <dbReference type="EMBL" id="VVC29178.1"/>
    </source>
</evidence>
<sequence length="92" mass="11100">MVKYTHSGYKTWLPDIRRIVTARDIVFDEPIEYCNEHDQEEDTQVTWTNEEHKNKETDYTSHIACASPYLKLYSSWKYYATQFRISHHSKSH</sequence>
<name>A0A5E4MCP5_9HEMI</name>
<dbReference type="AlphaFoldDB" id="A0A5E4MCP5"/>
<gene>
    <name evidence="1" type="ORF">CINCED_3A024088</name>
</gene>
<dbReference type="Proteomes" id="UP000325440">
    <property type="component" value="Unassembled WGS sequence"/>
</dbReference>
<reference evidence="1 2" key="1">
    <citation type="submission" date="2019-08" db="EMBL/GenBank/DDBJ databases">
        <authorList>
            <person name="Alioto T."/>
            <person name="Alioto T."/>
            <person name="Gomez Garrido J."/>
        </authorList>
    </citation>
    <scope>NUCLEOTIDE SEQUENCE [LARGE SCALE GENOMIC DNA]</scope>
</reference>
<proteinExistence type="predicted"/>
<dbReference type="EMBL" id="CABPRJ010000488">
    <property type="protein sequence ID" value="VVC29178.1"/>
    <property type="molecule type" value="Genomic_DNA"/>
</dbReference>